<evidence type="ECO:0000313" key="4">
    <source>
        <dbReference type="EMBL" id="GAA5165370.1"/>
    </source>
</evidence>
<dbReference type="InterPro" id="IPR016193">
    <property type="entry name" value="Cytidine_deaminase-like"/>
</dbReference>
<dbReference type="HAMAP" id="MF_00187">
    <property type="entry name" value="FdhD"/>
    <property type="match status" value="1"/>
</dbReference>
<comment type="subcellular location">
    <subcellularLocation>
        <location evidence="3">Cytoplasm</location>
    </subcellularLocation>
</comment>
<dbReference type="Gene3D" id="3.40.140.10">
    <property type="entry name" value="Cytidine Deaminase, domain 2"/>
    <property type="match status" value="1"/>
</dbReference>
<organism evidence="4 5">
    <name type="scientific">Viridibacterium curvum</name>
    <dbReference type="NCBI Taxonomy" id="1101404"/>
    <lineage>
        <taxon>Bacteria</taxon>
        <taxon>Pseudomonadati</taxon>
        <taxon>Pseudomonadota</taxon>
        <taxon>Betaproteobacteria</taxon>
        <taxon>Rhodocyclales</taxon>
        <taxon>Rhodocyclaceae</taxon>
        <taxon>Viridibacterium</taxon>
    </lineage>
</organism>
<keyword evidence="5" id="KW-1185">Reference proteome</keyword>
<protein>
    <recommendedName>
        <fullName evidence="3">Sulfur carrier protein FdhD</fullName>
    </recommendedName>
</protein>
<keyword evidence="1 3" id="KW-0963">Cytoplasm</keyword>
<accession>A0ABP9QPH5</accession>
<dbReference type="NCBIfam" id="TIGR00129">
    <property type="entry name" value="fdhD_narQ"/>
    <property type="match status" value="1"/>
</dbReference>
<dbReference type="RefSeq" id="WP_345532873.1">
    <property type="nucleotide sequence ID" value="NZ_BAABLD010000008.1"/>
</dbReference>
<evidence type="ECO:0000256" key="2">
    <source>
        <dbReference type="ARBA" id="ARBA00023150"/>
    </source>
</evidence>
<evidence type="ECO:0000256" key="3">
    <source>
        <dbReference type="HAMAP-Rule" id="MF_00187"/>
    </source>
</evidence>
<gene>
    <name evidence="3 4" type="primary">fdhD</name>
    <name evidence="4" type="ORF">GCM10025770_20790</name>
</gene>
<dbReference type="Proteomes" id="UP001500547">
    <property type="component" value="Unassembled WGS sequence"/>
</dbReference>
<comment type="caution">
    <text evidence="3">Lacks conserved residue(s) required for the propagation of feature annotation.</text>
</comment>
<dbReference type="SUPFAM" id="SSF53927">
    <property type="entry name" value="Cytidine deaminase-like"/>
    <property type="match status" value="1"/>
</dbReference>
<proteinExistence type="inferred from homology"/>
<dbReference type="PANTHER" id="PTHR30592:SF1">
    <property type="entry name" value="SULFUR CARRIER PROTEIN FDHD"/>
    <property type="match status" value="1"/>
</dbReference>
<dbReference type="Pfam" id="PF02634">
    <property type="entry name" value="FdhD-NarQ"/>
    <property type="match status" value="1"/>
</dbReference>
<sequence length="261" mass="27710">MKPTHTLRARRFEAGSVRETEECVADEVAVALIYNGVSHAVMMASPQDLEDFALGFSLTEGIIDAAHELSDIEISETAQGICLDLQITERRMQALRERRRALTGRTGCGLCGAESLDQAIRPIAQVSRSVTLRAADIQQGFAAMQAQQALNHATGAVHAAALWQDGALLLREDIGRHNALDKLVGAMQRGDWSRSVLLLTSRASYEMLHKAASANIPLVAAISAPSAKAVALAQDAGITLIGFARGAAMTIYHAGAGQVSA</sequence>
<reference evidence="5" key="1">
    <citation type="journal article" date="2019" name="Int. J. Syst. Evol. Microbiol.">
        <title>The Global Catalogue of Microorganisms (GCM) 10K type strain sequencing project: providing services to taxonomists for standard genome sequencing and annotation.</title>
        <authorList>
            <consortium name="The Broad Institute Genomics Platform"/>
            <consortium name="The Broad Institute Genome Sequencing Center for Infectious Disease"/>
            <person name="Wu L."/>
            <person name="Ma J."/>
        </authorList>
    </citation>
    <scope>NUCLEOTIDE SEQUENCE [LARGE SCALE GENOMIC DNA]</scope>
    <source>
        <strain evidence="5">JCM 18715</strain>
    </source>
</reference>
<feature type="active site" description="Cysteine persulfide intermediate" evidence="3">
    <location>
        <position position="108"/>
    </location>
</feature>
<comment type="caution">
    <text evidence="4">The sequence shown here is derived from an EMBL/GenBank/DDBJ whole genome shotgun (WGS) entry which is preliminary data.</text>
</comment>
<evidence type="ECO:0000256" key="1">
    <source>
        <dbReference type="ARBA" id="ARBA00022490"/>
    </source>
</evidence>
<comment type="function">
    <text evidence="3">Required for formate dehydrogenase (FDH) activity. Acts as a sulfur carrier protein that transfers sulfur from IscS to the molybdenum cofactor prior to its insertion into FDH.</text>
</comment>
<dbReference type="PIRSF" id="PIRSF015626">
    <property type="entry name" value="FdhD"/>
    <property type="match status" value="1"/>
</dbReference>
<dbReference type="PANTHER" id="PTHR30592">
    <property type="entry name" value="FORMATE DEHYDROGENASE"/>
    <property type="match status" value="1"/>
</dbReference>
<dbReference type="Gene3D" id="3.10.20.10">
    <property type="match status" value="1"/>
</dbReference>
<evidence type="ECO:0000313" key="5">
    <source>
        <dbReference type="Proteomes" id="UP001500547"/>
    </source>
</evidence>
<name>A0ABP9QPH5_9RHOO</name>
<dbReference type="InterPro" id="IPR003786">
    <property type="entry name" value="FdhD"/>
</dbReference>
<keyword evidence="2 3" id="KW-0501">Molybdenum cofactor biosynthesis</keyword>
<dbReference type="EMBL" id="BAABLD010000008">
    <property type="protein sequence ID" value="GAA5165370.1"/>
    <property type="molecule type" value="Genomic_DNA"/>
</dbReference>
<comment type="similarity">
    <text evidence="3">Belongs to the FdhD family.</text>
</comment>